<dbReference type="AlphaFoldDB" id="A0A7J5XVG5"/>
<feature type="non-terminal residue" evidence="1">
    <location>
        <position position="73"/>
    </location>
</feature>
<organism evidence="1 2">
    <name type="scientific">Dissostichus mawsoni</name>
    <name type="common">Antarctic cod</name>
    <dbReference type="NCBI Taxonomy" id="36200"/>
    <lineage>
        <taxon>Eukaryota</taxon>
        <taxon>Metazoa</taxon>
        <taxon>Chordata</taxon>
        <taxon>Craniata</taxon>
        <taxon>Vertebrata</taxon>
        <taxon>Euteleostomi</taxon>
        <taxon>Actinopterygii</taxon>
        <taxon>Neopterygii</taxon>
        <taxon>Teleostei</taxon>
        <taxon>Neoteleostei</taxon>
        <taxon>Acanthomorphata</taxon>
        <taxon>Eupercaria</taxon>
        <taxon>Perciformes</taxon>
        <taxon>Notothenioidei</taxon>
        <taxon>Nototheniidae</taxon>
        <taxon>Dissostichus</taxon>
    </lineage>
</organism>
<evidence type="ECO:0000313" key="1">
    <source>
        <dbReference type="EMBL" id="KAF3841115.1"/>
    </source>
</evidence>
<proteinExistence type="predicted"/>
<name>A0A7J5XVG5_DISMA</name>
<sequence length="73" mass="8040">EEVKDGVIISAQVFPPVLFAVSLTKALKGDVSITVVTVNPALRLACLSARVQRGFEMHIHERCRLGGELWRPI</sequence>
<dbReference type="EMBL" id="JAAKFY010000020">
    <property type="protein sequence ID" value="KAF3841115.1"/>
    <property type="molecule type" value="Genomic_DNA"/>
</dbReference>
<gene>
    <name evidence="1" type="ORF">F7725_006977</name>
</gene>
<protein>
    <submittedName>
        <fullName evidence="1">Uncharacterized protein</fullName>
    </submittedName>
</protein>
<evidence type="ECO:0000313" key="2">
    <source>
        <dbReference type="Proteomes" id="UP000518266"/>
    </source>
</evidence>
<comment type="caution">
    <text evidence="1">The sequence shown here is derived from an EMBL/GenBank/DDBJ whole genome shotgun (WGS) entry which is preliminary data.</text>
</comment>
<accession>A0A7J5XVG5</accession>
<reference evidence="1 2" key="1">
    <citation type="submission" date="2020-03" db="EMBL/GenBank/DDBJ databases">
        <title>Dissostichus mawsoni Genome sequencing and assembly.</title>
        <authorList>
            <person name="Park H."/>
        </authorList>
    </citation>
    <scope>NUCLEOTIDE SEQUENCE [LARGE SCALE GENOMIC DNA]</scope>
    <source>
        <strain evidence="1">DM0001</strain>
        <tissue evidence="1">Muscle</tissue>
    </source>
</reference>
<dbReference type="Proteomes" id="UP000518266">
    <property type="component" value="Unassembled WGS sequence"/>
</dbReference>
<keyword evidence="2" id="KW-1185">Reference proteome</keyword>